<dbReference type="SMART" id="SM00399">
    <property type="entry name" value="ZnF_C4"/>
    <property type="match status" value="1"/>
</dbReference>
<dbReference type="CDD" id="cd06956">
    <property type="entry name" value="NR_DBD_RXR"/>
    <property type="match status" value="1"/>
</dbReference>
<evidence type="ECO:0000259" key="11">
    <source>
        <dbReference type="PROSITE" id="PS51030"/>
    </source>
</evidence>
<evidence type="ECO:0000256" key="7">
    <source>
        <dbReference type="ARBA" id="ARBA00023163"/>
    </source>
</evidence>
<dbReference type="Gene3D" id="1.10.565.10">
    <property type="entry name" value="Retinoid X Receptor"/>
    <property type="match status" value="1"/>
</dbReference>
<keyword evidence="3" id="KW-0863">Zinc-finger</keyword>
<dbReference type="PANTHER" id="PTHR24086">
    <property type="entry name" value="NUCLEAR RECEPTOR SUBFAMILY 5 GROUP A"/>
    <property type="match status" value="1"/>
</dbReference>
<evidence type="ECO:0000256" key="3">
    <source>
        <dbReference type="ARBA" id="ARBA00022771"/>
    </source>
</evidence>
<feature type="compositionally biased region" description="Low complexity" evidence="10">
    <location>
        <begin position="549"/>
        <end position="568"/>
    </location>
</feature>
<keyword evidence="5" id="KW-0805">Transcription regulation</keyword>
<keyword evidence="7" id="KW-0804">Transcription</keyword>
<protein>
    <submittedName>
        <fullName evidence="14">Nuclear receptor domain-containing protein</fullName>
    </submittedName>
</protein>
<reference evidence="14" key="1">
    <citation type="submission" date="2016-06" db="UniProtKB">
        <authorList>
            <consortium name="WormBaseParasite"/>
        </authorList>
    </citation>
    <scope>IDENTIFICATION</scope>
</reference>
<dbReference type="AlphaFoldDB" id="A0A183APR7"/>
<dbReference type="InterPro" id="IPR016355">
    <property type="entry name" value="NR5-like"/>
</dbReference>
<keyword evidence="2" id="KW-0479">Metal-binding</keyword>
<dbReference type="InterPro" id="IPR035500">
    <property type="entry name" value="NHR-like_dom_sf"/>
</dbReference>
<dbReference type="GO" id="GO:0043565">
    <property type="term" value="F:sequence-specific DNA binding"/>
    <property type="evidence" value="ECO:0007669"/>
    <property type="project" value="InterPro"/>
</dbReference>
<dbReference type="Gene3D" id="3.30.50.10">
    <property type="entry name" value="Erythroid Transcription Factor GATA-1, subunit A"/>
    <property type="match status" value="1"/>
</dbReference>
<gene>
    <name evidence="12" type="ORF">ECPE_LOCUS8952</name>
</gene>
<dbReference type="OrthoDB" id="6244958at2759"/>
<keyword evidence="13" id="KW-1185">Reference proteome</keyword>
<evidence type="ECO:0000256" key="10">
    <source>
        <dbReference type="SAM" id="MobiDB-lite"/>
    </source>
</evidence>
<sequence>MTMLVNGQLCPSPETVYRTSNTNTNNAPISSVDLIHSVLSVGVIPSEPASVREPSHSSYPTVNQMANQQPQQQQREQQPRVLSSCSANTRPTHPQRNVNSGRNRSSQLLTSSSGYSSLPANAGIGFHNKNPTVSERAMHHHSSSQNPSVKPVTTVVFSSHGMFGTPPNTSPPPLDMATISARRPSSIANPNQSPQTPVSTTLRYMDQRLGGSGTTDSINHTLLCGSHFSLCRVLRCNRNLFLSCMHFQFEQNSAPGLCFTFDSYNGDRRDVSSVAHGFVVPGSGFPNSPHQSTLKSDPDPLNSFRISSVERLQRLGSMYPVELFPVPFTQADTNNDQVMGPVTTTTTKTTTANVCTDAPTSSSSAEVTTAPSTVTVNLDALPAAQVTISSSLNSDCTLTQPQCTERSTSTSSTNSGCSSGTVVSSCSAQNLIFPCSICGDRVFSCEGCKGFFKRTVRKELIYTCHDNQRCQIDKRLRNRCQYCRYQKCLLVGMRPVREERQLLQGGGSLDSPLLSGDTPEPQCGNSYMNDDRLDGSGRQTPNGPFAAHSLSPSSSPTSTRSIPTPDDSYPQPVGSDLAQETEQWTTDWPLLLDALQHISPPLALEQIAAAEHVLVKRRNEWLQRLQASLTHIDTSAGEVSTVAVLTGSGLTQETRKCLLRSACLELLLAQLIYRLAAASAHANMLYSEHRPCIESVRDQIYAGLELHCNRLWPTAPHGRMGRLLLRIPALHLLAVQIRQLSSNSAIAKLHAEVNRLCTQNTPCPLVSSAQEALFT</sequence>
<reference evidence="12 13" key="2">
    <citation type="submission" date="2018-11" db="EMBL/GenBank/DDBJ databases">
        <authorList>
            <consortium name="Pathogen Informatics"/>
        </authorList>
    </citation>
    <scope>NUCLEOTIDE SEQUENCE [LARGE SCALE GENOMIC DNA]</scope>
    <source>
        <strain evidence="12 13">Egypt</strain>
    </source>
</reference>
<evidence type="ECO:0000256" key="1">
    <source>
        <dbReference type="ARBA" id="ARBA00004123"/>
    </source>
</evidence>
<keyword evidence="6" id="KW-0238">DNA-binding</keyword>
<feature type="compositionally biased region" description="Low complexity" evidence="10">
    <location>
        <begin position="105"/>
        <end position="118"/>
    </location>
</feature>
<evidence type="ECO:0000256" key="2">
    <source>
        <dbReference type="ARBA" id="ARBA00022723"/>
    </source>
</evidence>
<dbReference type="InterPro" id="IPR013088">
    <property type="entry name" value="Znf_NHR/GATA"/>
</dbReference>
<keyword evidence="4" id="KW-0862">Zinc</keyword>
<dbReference type="PROSITE" id="PS51030">
    <property type="entry name" value="NUCLEAR_REC_DBD_2"/>
    <property type="match status" value="1"/>
</dbReference>
<feature type="compositionally biased region" description="Polar residues" evidence="10">
    <location>
        <begin position="56"/>
        <end position="67"/>
    </location>
</feature>
<evidence type="ECO:0000256" key="9">
    <source>
        <dbReference type="ARBA" id="ARBA00023242"/>
    </source>
</evidence>
<dbReference type="Pfam" id="PF00105">
    <property type="entry name" value="zf-C4"/>
    <property type="match status" value="1"/>
</dbReference>
<proteinExistence type="predicted"/>
<keyword evidence="8" id="KW-0675">Receptor</keyword>
<dbReference type="WBParaSite" id="ECPE_0000898001-mRNA-1">
    <property type="protein sequence ID" value="ECPE_0000898001-mRNA-1"/>
    <property type="gene ID" value="ECPE_0000898001"/>
</dbReference>
<dbReference type="SUPFAM" id="SSF48508">
    <property type="entry name" value="Nuclear receptor ligand-binding domain"/>
    <property type="match status" value="1"/>
</dbReference>
<keyword evidence="9" id="KW-0539">Nucleus</keyword>
<feature type="region of interest" description="Disordered" evidence="10">
    <location>
        <begin position="48"/>
        <end position="130"/>
    </location>
</feature>
<organism evidence="14">
    <name type="scientific">Echinostoma caproni</name>
    <dbReference type="NCBI Taxonomy" id="27848"/>
    <lineage>
        <taxon>Eukaryota</taxon>
        <taxon>Metazoa</taxon>
        <taxon>Spiralia</taxon>
        <taxon>Lophotrochozoa</taxon>
        <taxon>Platyhelminthes</taxon>
        <taxon>Trematoda</taxon>
        <taxon>Digenea</taxon>
        <taxon>Plagiorchiida</taxon>
        <taxon>Echinostomata</taxon>
        <taxon>Echinostomatoidea</taxon>
        <taxon>Echinostomatidae</taxon>
        <taxon>Echinostoma</taxon>
    </lineage>
</organism>
<name>A0A183APR7_9TREM</name>
<feature type="compositionally biased region" description="Polar residues" evidence="10">
    <location>
        <begin position="81"/>
        <end position="104"/>
    </location>
</feature>
<accession>A0A183APR7</accession>
<feature type="domain" description="Nuclear receptor" evidence="11">
    <location>
        <begin position="420"/>
        <end position="500"/>
    </location>
</feature>
<evidence type="ECO:0000313" key="13">
    <source>
        <dbReference type="Proteomes" id="UP000272942"/>
    </source>
</evidence>
<evidence type="ECO:0000313" key="14">
    <source>
        <dbReference type="WBParaSite" id="ECPE_0000898001-mRNA-1"/>
    </source>
</evidence>
<dbReference type="SUPFAM" id="SSF57716">
    <property type="entry name" value="Glucocorticoid receptor-like (DNA-binding domain)"/>
    <property type="match status" value="1"/>
</dbReference>
<dbReference type="EMBL" id="UZAN01046692">
    <property type="protein sequence ID" value="VDP84479.1"/>
    <property type="molecule type" value="Genomic_DNA"/>
</dbReference>
<feature type="region of interest" description="Disordered" evidence="10">
    <location>
        <begin position="1"/>
        <end position="22"/>
    </location>
</feature>
<evidence type="ECO:0000313" key="12">
    <source>
        <dbReference type="EMBL" id="VDP84479.1"/>
    </source>
</evidence>
<comment type="subcellular location">
    <subcellularLocation>
        <location evidence="1">Nucleus</location>
    </subcellularLocation>
</comment>
<feature type="region of interest" description="Disordered" evidence="10">
    <location>
        <begin position="504"/>
        <end position="579"/>
    </location>
</feature>
<evidence type="ECO:0000256" key="5">
    <source>
        <dbReference type="ARBA" id="ARBA00023015"/>
    </source>
</evidence>
<dbReference type="GO" id="GO:0005634">
    <property type="term" value="C:nucleus"/>
    <property type="evidence" value="ECO:0007669"/>
    <property type="project" value="UniProtKB-SubCell"/>
</dbReference>
<dbReference type="GO" id="GO:0004879">
    <property type="term" value="F:nuclear receptor activity"/>
    <property type="evidence" value="ECO:0007669"/>
    <property type="project" value="InterPro"/>
</dbReference>
<evidence type="ECO:0000256" key="8">
    <source>
        <dbReference type="ARBA" id="ARBA00023170"/>
    </source>
</evidence>
<evidence type="ECO:0000256" key="4">
    <source>
        <dbReference type="ARBA" id="ARBA00022833"/>
    </source>
</evidence>
<dbReference type="InterPro" id="IPR001628">
    <property type="entry name" value="Znf_hrmn_rcpt"/>
</dbReference>
<evidence type="ECO:0000256" key="6">
    <source>
        <dbReference type="ARBA" id="ARBA00023125"/>
    </source>
</evidence>
<feature type="compositionally biased region" description="Low complexity" evidence="10">
    <location>
        <begin position="68"/>
        <end position="80"/>
    </location>
</feature>
<dbReference type="Proteomes" id="UP000272942">
    <property type="component" value="Unassembled WGS sequence"/>
</dbReference>
<dbReference type="GO" id="GO:0008270">
    <property type="term" value="F:zinc ion binding"/>
    <property type="evidence" value="ECO:0007669"/>
    <property type="project" value="UniProtKB-KW"/>
</dbReference>
<dbReference type="PRINTS" id="PR00047">
    <property type="entry name" value="STROIDFINGER"/>
</dbReference>